<dbReference type="Pfam" id="PF10539">
    <property type="entry name" value="Dev_Cell_Death"/>
    <property type="match status" value="1"/>
</dbReference>
<dbReference type="Proteomes" id="UP001634393">
    <property type="component" value="Unassembled WGS sequence"/>
</dbReference>
<sequence length="334" mass="37763">MEAGWKPQTFNPSENSSPWMASSVPWARNLKKNQLGGVIFGCTNDTLKECHSNQLFGLPGQHFSYVKNIEPGLPLFLFNYSERKLHGIYEAVSSGKMNIDSYAWTAGGLDRTRYPAQVQIRSRLQCQALTEIQFKPIIVDNYYSQSHFWFELDHAQASKLISKLSSLAVAPGPFVPKHIPKRTTETQWFPSDNKSRDYEKPTANFAKSHDSVGTFATSDGSNEVVESPLRGKVVENDEVGLMFEKLKELARSRGYADANLVGNSVEVESKDEVDLEQDTHDIALRKANGENSFDINDYPTIIAKLCHEVEELNSFKQEQTRKMKSLEMKLVNFQ</sequence>
<keyword evidence="3" id="KW-1185">Reference proteome</keyword>
<reference evidence="2 3" key="1">
    <citation type="submission" date="2024-12" db="EMBL/GenBank/DDBJ databases">
        <title>The unique morphological basis and parallel evolutionary history of personate flowers in Penstemon.</title>
        <authorList>
            <person name="Depatie T.H."/>
            <person name="Wessinger C.A."/>
        </authorList>
    </citation>
    <scope>NUCLEOTIDE SEQUENCE [LARGE SCALE GENOMIC DNA]</scope>
    <source>
        <strain evidence="2">WTNN_2</strain>
        <tissue evidence="2">Leaf</tissue>
    </source>
</reference>
<evidence type="ECO:0000259" key="1">
    <source>
        <dbReference type="PROSITE" id="PS51222"/>
    </source>
</evidence>
<evidence type="ECO:0000313" key="3">
    <source>
        <dbReference type="Proteomes" id="UP001634393"/>
    </source>
</evidence>
<accession>A0ABD3T0X8</accession>
<organism evidence="2 3">
    <name type="scientific">Penstemon smallii</name>
    <dbReference type="NCBI Taxonomy" id="265156"/>
    <lineage>
        <taxon>Eukaryota</taxon>
        <taxon>Viridiplantae</taxon>
        <taxon>Streptophyta</taxon>
        <taxon>Embryophyta</taxon>
        <taxon>Tracheophyta</taxon>
        <taxon>Spermatophyta</taxon>
        <taxon>Magnoliopsida</taxon>
        <taxon>eudicotyledons</taxon>
        <taxon>Gunneridae</taxon>
        <taxon>Pentapetalae</taxon>
        <taxon>asterids</taxon>
        <taxon>lamiids</taxon>
        <taxon>Lamiales</taxon>
        <taxon>Plantaginaceae</taxon>
        <taxon>Cheloneae</taxon>
        <taxon>Penstemon</taxon>
    </lineage>
</organism>
<dbReference type="InterPro" id="IPR013989">
    <property type="entry name" value="Dev_and_cell_death_domain"/>
</dbReference>
<dbReference type="EMBL" id="JBJXBP010000005">
    <property type="protein sequence ID" value="KAL3830230.1"/>
    <property type="molecule type" value="Genomic_DNA"/>
</dbReference>
<comment type="caution">
    <text evidence="2">The sequence shown here is derived from an EMBL/GenBank/DDBJ whole genome shotgun (WGS) entry which is preliminary data.</text>
</comment>
<dbReference type="InterPro" id="IPR044832">
    <property type="entry name" value="NRP-like"/>
</dbReference>
<dbReference type="PROSITE" id="PS51222">
    <property type="entry name" value="DCD"/>
    <property type="match status" value="1"/>
</dbReference>
<name>A0ABD3T0X8_9LAMI</name>
<dbReference type="AlphaFoldDB" id="A0ABD3T0X8"/>
<dbReference type="PANTHER" id="PTHR46034:SF7">
    <property type="entry name" value="INFLUENZA VIRUS NS1A-BINDING PROTEIN"/>
    <property type="match status" value="1"/>
</dbReference>
<evidence type="ECO:0000313" key="2">
    <source>
        <dbReference type="EMBL" id="KAL3830230.1"/>
    </source>
</evidence>
<dbReference type="SMART" id="SM00767">
    <property type="entry name" value="DCD"/>
    <property type="match status" value="1"/>
</dbReference>
<dbReference type="PANTHER" id="PTHR46034">
    <property type="match status" value="1"/>
</dbReference>
<gene>
    <name evidence="2" type="ORF">ACJIZ3_019032</name>
</gene>
<protein>
    <recommendedName>
        <fullName evidence="1">DCD domain-containing protein</fullName>
    </recommendedName>
</protein>
<feature type="domain" description="DCD" evidence="1">
    <location>
        <begin position="33"/>
        <end position="166"/>
    </location>
</feature>
<proteinExistence type="predicted"/>